<name>A0A9W5B7T9_9HYPH</name>
<dbReference type="InterPro" id="IPR002145">
    <property type="entry name" value="CopG"/>
</dbReference>
<protein>
    <recommendedName>
        <fullName evidence="2">Ribbon-helix-helix protein CopG domain-containing protein</fullName>
    </recommendedName>
</protein>
<dbReference type="Proteomes" id="UP000191933">
    <property type="component" value="Unassembled WGS sequence"/>
</dbReference>
<feature type="region of interest" description="Disordered" evidence="1">
    <location>
        <begin position="1"/>
        <end position="22"/>
    </location>
</feature>
<evidence type="ECO:0000259" key="2">
    <source>
        <dbReference type="Pfam" id="PF01402"/>
    </source>
</evidence>
<dbReference type="EMBL" id="FBVY01000048">
    <property type="protein sequence ID" value="CUX03705.1"/>
    <property type="molecule type" value="Genomic_DNA"/>
</dbReference>
<dbReference type="GO" id="GO:0006355">
    <property type="term" value="P:regulation of DNA-templated transcription"/>
    <property type="evidence" value="ECO:0007669"/>
    <property type="project" value="InterPro"/>
</dbReference>
<feature type="domain" description="Ribbon-helix-helix protein CopG" evidence="2">
    <location>
        <begin position="38"/>
        <end position="77"/>
    </location>
</feature>
<proteinExistence type="predicted"/>
<gene>
    <name evidence="3" type="ORF">AGR2A_pb20040</name>
</gene>
<accession>A0A9W5B7T9</accession>
<comment type="caution">
    <text evidence="3">The sequence shown here is derived from an EMBL/GenBank/DDBJ whole genome shotgun (WGS) entry which is preliminary data.</text>
</comment>
<keyword evidence="4" id="KW-1185">Reference proteome</keyword>
<evidence type="ECO:0000313" key="3">
    <source>
        <dbReference type="EMBL" id="CUX03705.1"/>
    </source>
</evidence>
<evidence type="ECO:0000256" key="1">
    <source>
        <dbReference type="SAM" id="MobiDB-lite"/>
    </source>
</evidence>
<evidence type="ECO:0000313" key="4">
    <source>
        <dbReference type="Proteomes" id="UP000191933"/>
    </source>
</evidence>
<dbReference type="AlphaFoldDB" id="A0A9W5B7T9"/>
<organism evidence="3 4">
    <name type="scientific">Agrobacterium genomosp. 2 str. CFBP 5494</name>
    <dbReference type="NCBI Taxonomy" id="1183436"/>
    <lineage>
        <taxon>Bacteria</taxon>
        <taxon>Pseudomonadati</taxon>
        <taxon>Pseudomonadota</taxon>
        <taxon>Alphaproteobacteria</taxon>
        <taxon>Hyphomicrobiales</taxon>
        <taxon>Rhizobiaceae</taxon>
        <taxon>Rhizobium/Agrobacterium group</taxon>
        <taxon>Agrobacterium</taxon>
        <taxon>Agrobacterium tumefaciens complex</taxon>
    </lineage>
</organism>
<sequence>MQNQQESLLHVEMKNTRPSSRESVAATRARQAAKGLVNVSIVMPGEVVAEIDRLKQERGASSRAPILEEAFRFYIEQTRA</sequence>
<dbReference type="Pfam" id="PF01402">
    <property type="entry name" value="RHH_1"/>
    <property type="match status" value="1"/>
</dbReference>
<reference evidence="3 4" key="1">
    <citation type="submission" date="2016-01" db="EMBL/GenBank/DDBJ databases">
        <authorList>
            <person name="Regsiter A."/>
            <person name="william w."/>
        </authorList>
    </citation>
    <scope>NUCLEOTIDE SEQUENCE [LARGE SCALE GENOMIC DNA]</scope>
    <source>
        <strain evidence="3 4">CFBP 5494</strain>
    </source>
</reference>